<dbReference type="CDD" id="cd03784">
    <property type="entry name" value="GT1_Gtf-like"/>
    <property type="match status" value="1"/>
</dbReference>
<dbReference type="GO" id="GO:0015020">
    <property type="term" value="F:glucuronosyltransferase activity"/>
    <property type="evidence" value="ECO:0007669"/>
    <property type="project" value="UniProtKB-EC"/>
</dbReference>
<keyword evidence="5" id="KW-1133">Transmembrane helix</keyword>
<reference evidence="6" key="1">
    <citation type="journal article" date="2023" name="G3 (Bethesda)">
        <title>Whole genome assemblies of Zophobas morio and Tenebrio molitor.</title>
        <authorList>
            <person name="Kaur S."/>
            <person name="Stinson S.A."/>
            <person name="diCenzo G.C."/>
        </authorList>
    </citation>
    <scope>NUCLEOTIDE SEQUENCE</scope>
    <source>
        <strain evidence="6">QUZm001</strain>
    </source>
</reference>
<name>A0AA38M3Q5_9CUCU</name>
<keyword evidence="5" id="KW-0732">Signal</keyword>
<evidence type="ECO:0000256" key="4">
    <source>
        <dbReference type="RuleBase" id="RU003718"/>
    </source>
</evidence>
<dbReference type="Gene3D" id="3.40.50.2000">
    <property type="entry name" value="Glycogen Phosphorylase B"/>
    <property type="match status" value="1"/>
</dbReference>
<dbReference type="Pfam" id="PF00201">
    <property type="entry name" value="UDPGT"/>
    <property type="match status" value="1"/>
</dbReference>
<proteinExistence type="inferred from homology"/>
<dbReference type="InterPro" id="IPR002213">
    <property type="entry name" value="UDP_glucos_trans"/>
</dbReference>
<dbReference type="PROSITE" id="PS00375">
    <property type="entry name" value="UDPGT"/>
    <property type="match status" value="1"/>
</dbReference>
<keyword evidence="3 4" id="KW-0808">Transferase</keyword>
<dbReference type="InterPro" id="IPR035595">
    <property type="entry name" value="UDP_glycos_trans_CS"/>
</dbReference>
<organism evidence="6 7">
    <name type="scientific">Zophobas morio</name>
    <dbReference type="NCBI Taxonomy" id="2755281"/>
    <lineage>
        <taxon>Eukaryota</taxon>
        <taxon>Metazoa</taxon>
        <taxon>Ecdysozoa</taxon>
        <taxon>Arthropoda</taxon>
        <taxon>Hexapoda</taxon>
        <taxon>Insecta</taxon>
        <taxon>Pterygota</taxon>
        <taxon>Neoptera</taxon>
        <taxon>Endopterygota</taxon>
        <taxon>Coleoptera</taxon>
        <taxon>Polyphaga</taxon>
        <taxon>Cucujiformia</taxon>
        <taxon>Tenebrionidae</taxon>
        <taxon>Zophobas</taxon>
    </lineage>
</organism>
<dbReference type="EC" id="2.4.1.17" evidence="5"/>
<feature type="signal peptide" evidence="5">
    <location>
        <begin position="1"/>
        <end position="19"/>
    </location>
</feature>
<comment type="caution">
    <text evidence="6">The sequence shown here is derived from an EMBL/GenBank/DDBJ whole genome shotgun (WGS) entry which is preliminary data.</text>
</comment>
<protein>
    <recommendedName>
        <fullName evidence="5">UDP-glucuronosyltransferase</fullName>
        <ecNumber evidence="5">2.4.1.17</ecNumber>
    </recommendedName>
</protein>
<dbReference type="FunFam" id="3.40.50.2000:FF:000050">
    <property type="entry name" value="UDP-glucuronosyltransferase"/>
    <property type="match status" value="1"/>
</dbReference>
<sequence length="521" mass="58950">MKNIVTVFLILLISHHGSCAKILGVFTSPGRSHYILGSTLMKALAEKGHDVTLISSFGEKKPPKTKGTYRDIVVTEIMKKMNELIAGGQVNMFEHAKMSPLPAAAFLARMMPRIMEPGLGNKEVQKLIHSNEKFDVVIVEQFMNDAEKALSTHFGAPLIVVSSMWANYWLNKIVGNPAPPSYIPMVTTDYSVPMTFCERLLNSLLYVVTEVFFNLFVYSVENDIIKKNIPNGPELSDVLYNASLVLMNSHPSIHQPVPYVPNMIEVGGFHVSPPKKLPQDLQEFLDNAKDGVIYFSMGSNLKSADFPPEKRDAILRTFSKLKEQVLWKWEEDVLPGQPDNVKLSKWLPQQSILAHPNVKLFITHGGLLSTTETIYHGVPILAIPVFGDQKLNAKSAMNNGFGLVLPYNEITEESFTQLIQEILNNSKYRNNAKKRSEIFHDRQVSPMETAIYWIEYVIRYKGAPHLRVAALDLPWYQYYLLDVLGFLILVNSVIGCIFYYSIRAVCRKICKKRKTKKLKQT</sequence>
<dbReference type="EMBL" id="JALNTZ010000008">
    <property type="protein sequence ID" value="KAJ3642488.1"/>
    <property type="molecule type" value="Genomic_DNA"/>
</dbReference>
<dbReference type="Proteomes" id="UP001168821">
    <property type="component" value="Unassembled WGS sequence"/>
</dbReference>
<comment type="catalytic activity">
    <reaction evidence="5">
        <text>glucuronate acceptor + UDP-alpha-D-glucuronate = acceptor beta-D-glucuronoside + UDP + H(+)</text>
        <dbReference type="Rhea" id="RHEA:21032"/>
        <dbReference type="ChEBI" id="CHEBI:15378"/>
        <dbReference type="ChEBI" id="CHEBI:58052"/>
        <dbReference type="ChEBI" id="CHEBI:58223"/>
        <dbReference type="ChEBI" id="CHEBI:132367"/>
        <dbReference type="ChEBI" id="CHEBI:132368"/>
        <dbReference type="EC" id="2.4.1.17"/>
    </reaction>
</comment>
<feature type="transmembrane region" description="Helical" evidence="5">
    <location>
        <begin position="478"/>
        <end position="502"/>
    </location>
</feature>
<evidence type="ECO:0000256" key="2">
    <source>
        <dbReference type="ARBA" id="ARBA00022676"/>
    </source>
</evidence>
<evidence type="ECO:0000256" key="5">
    <source>
        <dbReference type="RuleBase" id="RU362059"/>
    </source>
</evidence>
<evidence type="ECO:0000313" key="6">
    <source>
        <dbReference type="EMBL" id="KAJ3642488.1"/>
    </source>
</evidence>
<keyword evidence="5" id="KW-0472">Membrane</keyword>
<feature type="chain" id="PRO_5041488103" description="UDP-glucuronosyltransferase" evidence="5">
    <location>
        <begin position="20"/>
        <end position="521"/>
    </location>
</feature>
<evidence type="ECO:0000256" key="3">
    <source>
        <dbReference type="ARBA" id="ARBA00022679"/>
    </source>
</evidence>
<gene>
    <name evidence="6" type="ORF">Zmor_025267</name>
</gene>
<keyword evidence="7" id="KW-1185">Reference proteome</keyword>
<keyword evidence="5" id="KW-0812">Transmembrane</keyword>
<dbReference type="GO" id="GO:0016020">
    <property type="term" value="C:membrane"/>
    <property type="evidence" value="ECO:0007669"/>
    <property type="project" value="UniProtKB-SubCell"/>
</dbReference>
<evidence type="ECO:0000256" key="1">
    <source>
        <dbReference type="ARBA" id="ARBA00009995"/>
    </source>
</evidence>
<comment type="subcellular location">
    <subcellularLocation>
        <location evidence="5">Membrane</location>
        <topology evidence="5">Single-pass membrane protein</topology>
    </subcellularLocation>
</comment>
<accession>A0AA38M3Q5</accession>
<dbReference type="AlphaFoldDB" id="A0AA38M3Q5"/>
<evidence type="ECO:0000313" key="7">
    <source>
        <dbReference type="Proteomes" id="UP001168821"/>
    </source>
</evidence>
<comment type="similarity">
    <text evidence="1 4">Belongs to the UDP-glycosyltransferase family.</text>
</comment>
<dbReference type="SUPFAM" id="SSF53756">
    <property type="entry name" value="UDP-Glycosyltransferase/glycogen phosphorylase"/>
    <property type="match status" value="1"/>
</dbReference>
<dbReference type="PANTHER" id="PTHR48043:SF159">
    <property type="entry name" value="EG:EG0003.4 PROTEIN-RELATED"/>
    <property type="match status" value="1"/>
</dbReference>
<dbReference type="InterPro" id="IPR050271">
    <property type="entry name" value="UDP-glycosyltransferase"/>
</dbReference>
<dbReference type="PANTHER" id="PTHR48043">
    <property type="entry name" value="EG:EG0003.4 PROTEIN-RELATED"/>
    <property type="match status" value="1"/>
</dbReference>
<keyword evidence="2 4" id="KW-0328">Glycosyltransferase</keyword>